<dbReference type="EMBL" id="JABAIL010000016">
    <property type="protein sequence ID" value="NLR94874.1"/>
    <property type="molecule type" value="Genomic_DNA"/>
</dbReference>
<dbReference type="AlphaFoldDB" id="A0A7X8SR43"/>
<keyword evidence="3" id="KW-1185">Reference proteome</keyword>
<feature type="compositionally biased region" description="Basic residues" evidence="1">
    <location>
        <begin position="1"/>
        <end position="12"/>
    </location>
</feature>
<feature type="compositionally biased region" description="Basic residues" evidence="1">
    <location>
        <begin position="20"/>
        <end position="33"/>
    </location>
</feature>
<evidence type="ECO:0000256" key="1">
    <source>
        <dbReference type="SAM" id="MobiDB-lite"/>
    </source>
</evidence>
<reference evidence="2 3" key="1">
    <citation type="submission" date="2020-04" db="EMBL/GenBank/DDBJ databases">
        <title>Flammeovirga sp. SR4, a novel species isolated from seawater.</title>
        <authorList>
            <person name="Wang X."/>
        </authorList>
    </citation>
    <scope>NUCLEOTIDE SEQUENCE [LARGE SCALE GENOMIC DNA]</scope>
    <source>
        <strain evidence="2 3">SR4</strain>
    </source>
</reference>
<dbReference type="RefSeq" id="WP_168885583.1">
    <property type="nucleotide sequence ID" value="NZ_JABAIL010000016.1"/>
</dbReference>
<evidence type="ECO:0000313" key="2">
    <source>
        <dbReference type="EMBL" id="NLR94874.1"/>
    </source>
</evidence>
<gene>
    <name evidence="2" type="ORF">HGP29_26955</name>
</gene>
<feature type="region of interest" description="Disordered" evidence="1">
    <location>
        <begin position="1"/>
        <end position="33"/>
    </location>
</feature>
<sequence>MITVKSHYRKSKSGGVSVVRSHKRGKIRAKLKKAGNKAWKSANKFVASPIGGLVGGVVTGKAIDGITKNAVKYGSKLIKR</sequence>
<proteinExistence type="predicted"/>
<protein>
    <submittedName>
        <fullName evidence="2">Uncharacterized protein</fullName>
    </submittedName>
</protein>
<name>A0A7X8SR43_9BACT</name>
<accession>A0A7X8SR43</accession>
<evidence type="ECO:0000313" key="3">
    <source>
        <dbReference type="Proteomes" id="UP000585050"/>
    </source>
</evidence>
<organism evidence="2 3">
    <name type="scientific">Flammeovirga agarivorans</name>
    <dbReference type="NCBI Taxonomy" id="2726742"/>
    <lineage>
        <taxon>Bacteria</taxon>
        <taxon>Pseudomonadati</taxon>
        <taxon>Bacteroidota</taxon>
        <taxon>Cytophagia</taxon>
        <taxon>Cytophagales</taxon>
        <taxon>Flammeovirgaceae</taxon>
        <taxon>Flammeovirga</taxon>
    </lineage>
</organism>
<dbReference type="Proteomes" id="UP000585050">
    <property type="component" value="Unassembled WGS sequence"/>
</dbReference>
<comment type="caution">
    <text evidence="2">The sequence shown here is derived from an EMBL/GenBank/DDBJ whole genome shotgun (WGS) entry which is preliminary data.</text>
</comment>